<dbReference type="EnsemblMetazoa" id="ASIC008805-RA">
    <property type="protein sequence ID" value="ASIC008805-PA"/>
    <property type="gene ID" value="ASIC008805"/>
</dbReference>
<feature type="compositionally biased region" description="Polar residues" evidence="13">
    <location>
        <begin position="681"/>
        <end position="694"/>
    </location>
</feature>
<evidence type="ECO:0000256" key="11">
    <source>
        <dbReference type="PROSITE-ProRule" id="PRU10141"/>
    </source>
</evidence>
<organism evidence="17">
    <name type="scientific">Anopheles sinensis</name>
    <name type="common">Mosquito</name>
    <dbReference type="NCBI Taxonomy" id="74873"/>
    <lineage>
        <taxon>Eukaryota</taxon>
        <taxon>Metazoa</taxon>
        <taxon>Ecdysozoa</taxon>
        <taxon>Arthropoda</taxon>
        <taxon>Hexapoda</taxon>
        <taxon>Insecta</taxon>
        <taxon>Pterygota</taxon>
        <taxon>Neoptera</taxon>
        <taxon>Endopterygota</taxon>
        <taxon>Diptera</taxon>
        <taxon>Nematocera</taxon>
        <taxon>Culicoidea</taxon>
        <taxon>Culicidae</taxon>
        <taxon>Anophelinae</taxon>
        <taxon>Anopheles</taxon>
    </lineage>
</organism>
<dbReference type="EMBL" id="KE525079">
    <property type="protein sequence ID" value="KFB41323.1"/>
    <property type="molecule type" value="Genomic_DNA"/>
</dbReference>
<protein>
    <recommendedName>
        <fullName evidence="1">non-specific protein-tyrosine kinase</fullName>
        <ecNumber evidence="1">2.7.10.2</ecNumber>
    </recommendedName>
</protein>
<dbReference type="VEuPathDB" id="VectorBase:ASIC008805"/>
<dbReference type="Pfam" id="PF07714">
    <property type="entry name" value="PK_Tyr_Ser-Thr"/>
    <property type="match status" value="1"/>
</dbReference>
<dbReference type="FunFam" id="3.30.505.10:FF:000051">
    <property type="entry name" value="Tyrosine-protein kinase"/>
    <property type="match status" value="1"/>
</dbReference>
<keyword evidence="19" id="KW-1185">Reference proteome</keyword>
<dbReference type="FunFam" id="3.30.200.20:FF:000089">
    <property type="entry name" value="Tyrosine-protein kinase"/>
    <property type="match status" value="1"/>
</dbReference>
<reference evidence="18" key="2">
    <citation type="submission" date="2020-05" db="UniProtKB">
        <authorList>
            <consortium name="EnsemblMetazoa"/>
        </authorList>
    </citation>
    <scope>IDENTIFICATION</scope>
</reference>
<dbReference type="CDD" id="cd10361">
    <property type="entry name" value="SH2_Fps_family"/>
    <property type="match status" value="1"/>
</dbReference>
<dbReference type="OrthoDB" id="546826at2759"/>
<feature type="domain" description="SH2" evidence="14">
    <location>
        <begin position="1201"/>
        <end position="1292"/>
    </location>
</feature>
<evidence type="ECO:0000256" key="2">
    <source>
        <dbReference type="ARBA" id="ARBA00022553"/>
    </source>
</evidence>
<evidence type="ECO:0000256" key="1">
    <source>
        <dbReference type="ARBA" id="ARBA00011903"/>
    </source>
</evidence>
<dbReference type="InterPro" id="IPR008266">
    <property type="entry name" value="Tyr_kinase_AS"/>
</dbReference>
<dbReference type="PROSITE" id="PS00107">
    <property type="entry name" value="PROTEIN_KINASE_ATP"/>
    <property type="match status" value="1"/>
</dbReference>
<dbReference type="InterPro" id="IPR011009">
    <property type="entry name" value="Kinase-like_dom_sf"/>
</dbReference>
<gene>
    <name evidence="17" type="ORF">ZHAS_00008805</name>
</gene>
<dbReference type="InterPro" id="IPR035849">
    <property type="entry name" value="Fes/Fps/Fer_SH2"/>
</dbReference>
<feature type="compositionally biased region" description="Basic and acidic residues" evidence="13">
    <location>
        <begin position="821"/>
        <end position="830"/>
    </location>
</feature>
<keyword evidence="2" id="KW-0597">Phosphoprotein</keyword>
<accession>A0A084VTM9</accession>
<evidence type="ECO:0000259" key="15">
    <source>
        <dbReference type="PROSITE" id="PS50011"/>
    </source>
</evidence>
<keyword evidence="3" id="KW-0808">Transferase</keyword>
<keyword evidence="7" id="KW-0829">Tyrosine-protein kinase</keyword>
<feature type="region of interest" description="Disordered" evidence="13">
    <location>
        <begin position="816"/>
        <end position="912"/>
    </location>
</feature>
<feature type="domain" description="F-BAR" evidence="16">
    <location>
        <begin position="1"/>
        <end position="263"/>
    </location>
</feature>
<dbReference type="InterPro" id="IPR001060">
    <property type="entry name" value="FCH_dom"/>
</dbReference>
<dbReference type="PRINTS" id="PR00109">
    <property type="entry name" value="TYRKINASE"/>
</dbReference>
<keyword evidence="4 11" id="KW-0547">Nucleotide-binding</keyword>
<dbReference type="FunFam" id="1.10.510.10:FF:000212">
    <property type="entry name" value="Tyrosine-protein kinase"/>
    <property type="match status" value="1"/>
</dbReference>
<reference evidence="17 19" key="1">
    <citation type="journal article" date="2014" name="BMC Genomics">
        <title>Genome sequence of Anopheles sinensis provides insight into genetics basis of mosquito competence for malaria parasites.</title>
        <authorList>
            <person name="Zhou D."/>
            <person name="Zhang D."/>
            <person name="Ding G."/>
            <person name="Shi L."/>
            <person name="Hou Q."/>
            <person name="Ye Y."/>
            <person name="Xu Y."/>
            <person name="Zhou H."/>
            <person name="Xiong C."/>
            <person name="Li S."/>
            <person name="Yu J."/>
            <person name="Hong S."/>
            <person name="Yu X."/>
            <person name="Zou P."/>
            <person name="Chen C."/>
            <person name="Chang X."/>
            <person name="Wang W."/>
            <person name="Lv Y."/>
            <person name="Sun Y."/>
            <person name="Ma L."/>
            <person name="Shen B."/>
            <person name="Zhu C."/>
        </authorList>
    </citation>
    <scope>NUCLEOTIDE SEQUENCE [LARGE SCALE GENOMIC DNA]</scope>
</reference>
<feature type="region of interest" description="Disordered" evidence="13">
    <location>
        <begin position="475"/>
        <end position="515"/>
    </location>
</feature>
<feature type="compositionally biased region" description="Polar residues" evidence="13">
    <location>
        <begin position="334"/>
        <end position="343"/>
    </location>
</feature>
<dbReference type="Proteomes" id="UP000030765">
    <property type="component" value="Unassembled WGS sequence"/>
</dbReference>
<dbReference type="GO" id="GO:0002009">
    <property type="term" value="P:morphogenesis of an epithelium"/>
    <property type="evidence" value="ECO:0007669"/>
    <property type="project" value="UniProtKB-ARBA"/>
</dbReference>
<dbReference type="EMBL" id="ATLV01016367">
    <property type="status" value="NOT_ANNOTATED_CDS"/>
    <property type="molecule type" value="Genomic_DNA"/>
</dbReference>
<dbReference type="Pfam" id="PF00017">
    <property type="entry name" value="SH2"/>
    <property type="match status" value="1"/>
</dbReference>
<evidence type="ECO:0000256" key="13">
    <source>
        <dbReference type="SAM" id="MobiDB-lite"/>
    </source>
</evidence>
<dbReference type="SMART" id="SM00252">
    <property type="entry name" value="SH2"/>
    <property type="match status" value="1"/>
</dbReference>
<dbReference type="InterPro" id="IPR031160">
    <property type="entry name" value="F_BAR_dom"/>
</dbReference>
<dbReference type="EC" id="2.7.10.2" evidence="1"/>
<evidence type="ECO:0000313" key="19">
    <source>
        <dbReference type="Proteomes" id="UP000030765"/>
    </source>
</evidence>
<dbReference type="PROSITE" id="PS50011">
    <property type="entry name" value="PROTEIN_KINASE_DOM"/>
    <property type="match status" value="1"/>
</dbReference>
<dbReference type="SUPFAM" id="SSF55550">
    <property type="entry name" value="SH2 domain"/>
    <property type="match status" value="1"/>
</dbReference>
<feature type="compositionally biased region" description="Low complexity" evidence="13">
    <location>
        <begin position="903"/>
        <end position="912"/>
    </location>
</feature>
<dbReference type="PROSITE" id="PS50001">
    <property type="entry name" value="SH2"/>
    <property type="match status" value="1"/>
</dbReference>
<feature type="compositionally biased region" description="Basic residues" evidence="13">
    <location>
        <begin position="889"/>
        <end position="902"/>
    </location>
</feature>
<proteinExistence type="predicted"/>
<dbReference type="InterPro" id="IPR050198">
    <property type="entry name" value="Non-receptor_tyrosine_kinases"/>
</dbReference>
<feature type="compositionally biased region" description="Basic residues" evidence="13">
    <location>
        <begin position="848"/>
        <end position="858"/>
    </location>
</feature>
<dbReference type="Gene3D" id="3.30.200.20">
    <property type="entry name" value="Phosphorylase Kinase, domain 1"/>
    <property type="match status" value="1"/>
</dbReference>
<feature type="compositionally biased region" description="Basic and acidic residues" evidence="13">
    <location>
        <begin position="695"/>
        <end position="724"/>
    </location>
</feature>
<feature type="binding site" evidence="11">
    <location>
        <position position="1334"/>
    </location>
    <ligand>
        <name>ATP</name>
        <dbReference type="ChEBI" id="CHEBI:30616"/>
    </ligand>
</feature>
<dbReference type="InterPro" id="IPR000980">
    <property type="entry name" value="SH2"/>
</dbReference>
<keyword evidence="6 11" id="KW-0067">ATP-binding</keyword>
<evidence type="ECO:0000256" key="12">
    <source>
        <dbReference type="SAM" id="Coils"/>
    </source>
</evidence>
<dbReference type="InterPro" id="IPR027267">
    <property type="entry name" value="AH/BAR_dom_sf"/>
</dbReference>
<name>A0A084VTM9_ANOSI</name>
<dbReference type="VEuPathDB" id="VectorBase:ASIS015074"/>
<evidence type="ECO:0000259" key="14">
    <source>
        <dbReference type="PROSITE" id="PS50001"/>
    </source>
</evidence>
<evidence type="ECO:0000259" key="16">
    <source>
        <dbReference type="PROSITE" id="PS51741"/>
    </source>
</evidence>
<feature type="domain" description="Protein kinase" evidence="15">
    <location>
        <begin position="1304"/>
        <end position="1560"/>
    </location>
</feature>
<evidence type="ECO:0000256" key="9">
    <source>
        <dbReference type="PROSITE-ProRule" id="PRU00191"/>
    </source>
</evidence>
<feature type="region of interest" description="Disordered" evidence="13">
    <location>
        <begin position="597"/>
        <end position="741"/>
    </location>
</feature>
<evidence type="ECO:0000256" key="8">
    <source>
        <dbReference type="ARBA" id="ARBA00051245"/>
    </source>
</evidence>
<evidence type="ECO:0000256" key="6">
    <source>
        <dbReference type="ARBA" id="ARBA00022840"/>
    </source>
</evidence>
<evidence type="ECO:0000256" key="7">
    <source>
        <dbReference type="ARBA" id="ARBA00023137"/>
    </source>
</evidence>
<dbReference type="Gene3D" id="3.30.505.10">
    <property type="entry name" value="SH2 domain"/>
    <property type="match status" value="1"/>
</dbReference>
<feature type="coiled-coil region" evidence="12">
    <location>
        <begin position="750"/>
        <end position="777"/>
    </location>
</feature>
<keyword evidence="9" id="KW-0727">SH2 domain</keyword>
<dbReference type="PANTHER" id="PTHR24418">
    <property type="entry name" value="TYROSINE-PROTEIN KINASE"/>
    <property type="match status" value="1"/>
</dbReference>
<dbReference type="OMA" id="YETITNH"/>
<feature type="compositionally biased region" description="Polar residues" evidence="13">
    <location>
        <begin position="352"/>
        <end position="368"/>
    </location>
</feature>
<dbReference type="Pfam" id="PF00611">
    <property type="entry name" value="FCH"/>
    <property type="match status" value="1"/>
</dbReference>
<feature type="compositionally biased region" description="Polar residues" evidence="13">
    <location>
        <begin position="640"/>
        <end position="653"/>
    </location>
</feature>
<dbReference type="GO" id="GO:0004715">
    <property type="term" value="F:non-membrane spanning protein tyrosine kinase activity"/>
    <property type="evidence" value="ECO:0007669"/>
    <property type="project" value="UniProtKB-EC"/>
</dbReference>
<feature type="region of interest" description="Disordered" evidence="13">
    <location>
        <begin position="331"/>
        <end position="368"/>
    </location>
</feature>
<dbReference type="SUPFAM" id="SSF56112">
    <property type="entry name" value="Protein kinase-like (PK-like)"/>
    <property type="match status" value="1"/>
</dbReference>
<evidence type="ECO:0000256" key="3">
    <source>
        <dbReference type="ARBA" id="ARBA00022679"/>
    </source>
</evidence>
<feature type="compositionally biased region" description="Low complexity" evidence="13">
    <location>
        <begin position="479"/>
        <end position="499"/>
    </location>
</feature>
<dbReference type="CDD" id="cd05041">
    <property type="entry name" value="PTKc_Fes_like"/>
    <property type="match status" value="1"/>
</dbReference>
<dbReference type="SMART" id="SM00219">
    <property type="entry name" value="TyrKc"/>
    <property type="match status" value="1"/>
</dbReference>
<dbReference type="SMART" id="SM00055">
    <property type="entry name" value="FCH"/>
    <property type="match status" value="1"/>
</dbReference>
<feature type="compositionally biased region" description="Polar residues" evidence="13">
    <location>
        <begin position="1047"/>
        <end position="1071"/>
    </location>
</feature>
<evidence type="ECO:0000313" key="17">
    <source>
        <dbReference type="EMBL" id="KFB41323.1"/>
    </source>
</evidence>
<sequence length="1565" mass="175067">MGFSSALQGRVAHDALLNRQEAELKLLETMKRCLVQKAKCDREYAVSLAAVTQQGLKIDRSDDLQGSHIMRAWRSFLEELEHTAKQIRTNAEQLETVCHDKLASLYQEKRRVRKQYQEEHTKIATQFSQLTEDVAKKKSEYQKHLDYYKQLRSRFEEHIKSGRSGRKLDDVIDKYQKACRKLHQAHNEYVLAITEAVEVERDFRTILLPGLLEHQQSLQEGFIQAWSNLLQEIAKLSDTTSEKFVDIQRRIESSIAGINSTEEYRDFMEKHKTTPTVPVVFQFDEALVEDSLGKLQANTLTVDNLTVDWLRGRQTELEAKIKELQDSQNKLHTETNGGTNGATVSPGASPVGTPSTKPSTPILNGGSTNGLVQLGKDLSVHKTSKELNTLRCQERQMLRLVDMIRTALNEVGCEELPSGCDDLSVEHLIENKKSVSQDLSVDSQHNTSTTMGLFSLRTGVNNGGGVMSMLIDQLRRKSGPPGASGSGSSSRTPRSGPTPVQTPKPGHRSATSTVNSVSESCASVACDRVLQASAGGDSQLAITNNHRPVMVVEPPDADGTTYAELADGNDSDHRLSNVYVDMESYLLHELDRGRSFEYTNISSPGGNHGRKVVPEGLATGNSSPSESDPNLTNTDRRGDGSTQYRRLRTQASSEDSEMHLLNQLHHRRTPPGERDDDDGASCTTGDELNDSKNNLLREESFDEDRRQGAVCELRENSSCKDGEGKYLTMKKAPTPPETTPEVTRRWKSSIEQHLDNIDALNQKLDEHQRLAARLSEEYEYIRVQTLRRDTPAPAPMPPKPPAAFEKVNSFREKIKRKIKGSRADSDKTTERAVTPDTPVESGGFSGRLRNRMAHHGQRQFRLMKDTDSASPSTDRSIAERPLSNGNASGRKKKSRQQQHHQQGRNGDQQLPQLPLHPQQAFSEDELLAEEDQPGPSPEHTPKTGGIGTSFSHTVRATWRELLHSTNKVKDSSINLAHRQDRPEEKLDLITDQDRPGLLSIRFTFSDGAADQGATSGTPDMDPNITGEYCVPLLLKSHIVDEPFPSDGTRSQVEQPDSMTGNSSKPSTSLKSNLRDKLTKLVHKSKSSQGVPLEKLSKPNGKPQPTAPEICRTCSKRIVRRTGGIHASRTVLDFTKEFPDVAVCDGGHDHGDGDEWSHSEMVNLEYEDIDVLTIKPHKLTGPSGGGYGMTLSTNRPLHEEEWFHGVLPREEVVRLLRNEGDFLVRETTRNDESQTVLSVCWNGHKHFIVQTTAEGHYRFEGPAFPSIQELIVHQYQSELPVTGRSGAVLRKPVLRERWELSNDDVILLDKIGRGNFGDVYKAKLKSSKNTLVAVKTCRMTLPEEQKRKFLQEGRILKQYDHPNIVKLIGICVQKQPIMIVMELVAGGSLLMFLRKNTQTLGQRQLMSMCRDAAAGMRYLESKNCIHRDLAARNCLIGSENIVKISDFGMSREEEEYIVSGGMKQIPIKWTAPEALNFGKYTSLCDVWSYGILVWEIFSRGDTPYSGMSNSTARERIDEGYRMPSPEGAPPEMYRLMLKCWSYEPESRPHFDEICSVVDALLLCTKD</sequence>
<dbReference type="InterPro" id="IPR020635">
    <property type="entry name" value="Tyr_kinase_cat_dom"/>
</dbReference>
<dbReference type="InterPro" id="IPR001245">
    <property type="entry name" value="Ser-Thr/Tyr_kinase_cat_dom"/>
</dbReference>
<dbReference type="STRING" id="74873.A0A084VTM9"/>
<dbReference type="PROSITE" id="PS51741">
    <property type="entry name" value="F_BAR"/>
    <property type="match status" value="1"/>
</dbReference>
<dbReference type="SUPFAM" id="SSF103657">
    <property type="entry name" value="BAR/IMD domain-like"/>
    <property type="match status" value="1"/>
</dbReference>
<evidence type="ECO:0000256" key="5">
    <source>
        <dbReference type="ARBA" id="ARBA00022777"/>
    </source>
</evidence>
<comment type="catalytic activity">
    <reaction evidence="8">
        <text>L-tyrosyl-[protein] + ATP = O-phospho-L-tyrosyl-[protein] + ADP + H(+)</text>
        <dbReference type="Rhea" id="RHEA:10596"/>
        <dbReference type="Rhea" id="RHEA-COMP:10136"/>
        <dbReference type="Rhea" id="RHEA-COMP:20101"/>
        <dbReference type="ChEBI" id="CHEBI:15378"/>
        <dbReference type="ChEBI" id="CHEBI:30616"/>
        <dbReference type="ChEBI" id="CHEBI:46858"/>
        <dbReference type="ChEBI" id="CHEBI:61978"/>
        <dbReference type="ChEBI" id="CHEBI:456216"/>
        <dbReference type="EC" id="2.7.10.2"/>
    </reaction>
</comment>
<evidence type="ECO:0000256" key="4">
    <source>
        <dbReference type="ARBA" id="ARBA00022741"/>
    </source>
</evidence>
<feature type="region of interest" description="Disordered" evidence="13">
    <location>
        <begin position="1040"/>
        <end position="1108"/>
    </location>
</feature>
<dbReference type="GO" id="GO:0005524">
    <property type="term" value="F:ATP binding"/>
    <property type="evidence" value="ECO:0007669"/>
    <property type="project" value="UniProtKB-UniRule"/>
</dbReference>
<dbReference type="InterPro" id="IPR036860">
    <property type="entry name" value="SH2_dom_sf"/>
</dbReference>
<feature type="compositionally biased region" description="Polar residues" evidence="13">
    <location>
        <begin position="619"/>
        <end position="633"/>
    </location>
</feature>
<dbReference type="EMBL" id="ATLV01016368">
    <property type="status" value="NOT_ANNOTATED_CDS"/>
    <property type="molecule type" value="Genomic_DNA"/>
</dbReference>
<dbReference type="InterPro" id="IPR017441">
    <property type="entry name" value="Protein_kinase_ATP_BS"/>
</dbReference>
<dbReference type="InterPro" id="IPR000719">
    <property type="entry name" value="Prot_kinase_dom"/>
</dbReference>
<dbReference type="Gene3D" id="1.20.1270.60">
    <property type="entry name" value="Arfaptin homology (AH) domain/BAR domain"/>
    <property type="match status" value="1"/>
</dbReference>
<feature type="region of interest" description="Disordered" evidence="13">
    <location>
        <begin position="926"/>
        <end position="949"/>
    </location>
</feature>
<keyword evidence="5" id="KW-0418">Kinase</keyword>
<dbReference type="CDD" id="cd07657">
    <property type="entry name" value="F-BAR_Fes_Fer"/>
    <property type="match status" value="1"/>
</dbReference>
<evidence type="ECO:0000256" key="10">
    <source>
        <dbReference type="PROSITE-ProRule" id="PRU01077"/>
    </source>
</evidence>
<keyword evidence="10 12" id="KW-0175">Coiled coil</keyword>
<evidence type="ECO:0000313" key="18">
    <source>
        <dbReference type="EnsemblMetazoa" id="ASIC008805-PA"/>
    </source>
</evidence>
<dbReference type="PROSITE" id="PS00109">
    <property type="entry name" value="PROTEIN_KINASE_TYR"/>
    <property type="match status" value="1"/>
</dbReference>
<dbReference type="Gene3D" id="1.10.510.10">
    <property type="entry name" value="Transferase(Phosphotransferase) domain 1"/>
    <property type="match status" value="1"/>
</dbReference>